<evidence type="ECO:0000256" key="1">
    <source>
        <dbReference type="SAM" id="MobiDB-lite"/>
    </source>
</evidence>
<name>F0SNK0_RUBBR</name>
<reference evidence="3" key="1">
    <citation type="submission" date="2011-02" db="EMBL/GenBank/DDBJ databases">
        <title>The complete genome of Planctomyces brasiliensis DSM 5305.</title>
        <authorList>
            <person name="Lucas S."/>
            <person name="Copeland A."/>
            <person name="Lapidus A."/>
            <person name="Bruce D."/>
            <person name="Goodwin L."/>
            <person name="Pitluck S."/>
            <person name="Kyrpides N."/>
            <person name="Mavromatis K."/>
            <person name="Pagani I."/>
            <person name="Ivanova N."/>
            <person name="Ovchinnikova G."/>
            <person name="Lu M."/>
            <person name="Detter J.C."/>
            <person name="Han C."/>
            <person name="Land M."/>
            <person name="Hauser L."/>
            <person name="Markowitz V."/>
            <person name="Cheng J.-F."/>
            <person name="Hugenholtz P."/>
            <person name="Woyke T."/>
            <person name="Wu D."/>
            <person name="Tindall B."/>
            <person name="Pomrenke H.G."/>
            <person name="Brambilla E."/>
            <person name="Klenk H.-P."/>
            <person name="Eisen J.A."/>
        </authorList>
    </citation>
    <scope>NUCLEOTIDE SEQUENCE [LARGE SCALE GENOMIC DNA]</scope>
    <source>
        <strain evidence="3">ATCC 49424 / DSM 5305 / JCM 21570 / IAM 15109 / NBRC 103401 / IFAM 1448</strain>
    </source>
</reference>
<feature type="region of interest" description="Disordered" evidence="1">
    <location>
        <begin position="1"/>
        <end position="25"/>
    </location>
</feature>
<accession>F0SNK0</accession>
<keyword evidence="3" id="KW-1185">Reference proteome</keyword>
<dbReference type="KEGG" id="pbs:Plabr_0204"/>
<evidence type="ECO:0000313" key="2">
    <source>
        <dbReference type="EMBL" id="ADY57834.1"/>
    </source>
</evidence>
<gene>
    <name evidence="2" type="ordered locus">Plabr_0204</name>
</gene>
<protein>
    <submittedName>
        <fullName evidence="2">Uncharacterized protein</fullName>
    </submittedName>
</protein>
<dbReference type="AlphaFoldDB" id="F0SNK0"/>
<dbReference type="EMBL" id="CP002546">
    <property type="protein sequence ID" value="ADY57834.1"/>
    <property type="molecule type" value="Genomic_DNA"/>
</dbReference>
<dbReference type="HOGENOM" id="CLU_2397746_0_0_0"/>
<dbReference type="STRING" id="756272.Plabr_0204"/>
<sequence>MESQQTAQTPKQKSADPGVFDPDEPLKFPDLTRLTYDQLRCVYLEQMLSKYDNDAYTAAHHMGVTPPTVYSWRVKFREMRPFCKKILQSQQSQ</sequence>
<evidence type="ECO:0000313" key="3">
    <source>
        <dbReference type="Proteomes" id="UP000006860"/>
    </source>
</evidence>
<dbReference type="Proteomes" id="UP000006860">
    <property type="component" value="Chromosome"/>
</dbReference>
<dbReference type="RefSeq" id="WP_013626578.1">
    <property type="nucleotide sequence ID" value="NC_015174.1"/>
</dbReference>
<feature type="compositionally biased region" description="Polar residues" evidence="1">
    <location>
        <begin position="1"/>
        <end position="12"/>
    </location>
</feature>
<organism evidence="2 3">
    <name type="scientific">Rubinisphaera brasiliensis (strain ATCC 49424 / DSM 5305 / JCM 21570 / IAM 15109 / NBRC 103401 / IFAM 1448)</name>
    <name type="common">Planctomyces brasiliensis</name>
    <dbReference type="NCBI Taxonomy" id="756272"/>
    <lineage>
        <taxon>Bacteria</taxon>
        <taxon>Pseudomonadati</taxon>
        <taxon>Planctomycetota</taxon>
        <taxon>Planctomycetia</taxon>
        <taxon>Planctomycetales</taxon>
        <taxon>Planctomycetaceae</taxon>
        <taxon>Rubinisphaera</taxon>
    </lineage>
</organism>
<proteinExistence type="predicted"/>